<evidence type="ECO:0000313" key="8">
    <source>
        <dbReference type="Proteomes" id="UP000017746"/>
    </source>
</evidence>
<dbReference type="SUPFAM" id="SSF49265">
    <property type="entry name" value="Fibronectin type III"/>
    <property type="match status" value="1"/>
</dbReference>
<evidence type="ECO:0000256" key="3">
    <source>
        <dbReference type="ARBA" id="ARBA00023326"/>
    </source>
</evidence>
<feature type="domain" description="Fibronectin type-III" evidence="6">
    <location>
        <begin position="427"/>
        <end position="524"/>
    </location>
</feature>
<dbReference type="Gene3D" id="2.130.10.30">
    <property type="entry name" value="Regulator of chromosome condensation 1/beta-lactamase-inhibitor protein II"/>
    <property type="match status" value="2"/>
</dbReference>
<dbReference type="STRING" id="1246995.AFR_27285"/>
<evidence type="ECO:0000313" key="7">
    <source>
        <dbReference type="EMBL" id="AGZ43718.1"/>
    </source>
</evidence>
<dbReference type="InterPro" id="IPR036116">
    <property type="entry name" value="FN3_sf"/>
</dbReference>
<dbReference type="PANTHER" id="PTHR22870:SF408">
    <property type="entry name" value="OS09G0560450 PROTEIN"/>
    <property type="match status" value="1"/>
</dbReference>
<keyword evidence="1" id="KW-0677">Repeat</keyword>
<gene>
    <name evidence="7" type="ORF">AFR_27285</name>
</gene>
<evidence type="ECO:0000256" key="2">
    <source>
        <dbReference type="ARBA" id="ARBA00023295"/>
    </source>
</evidence>
<dbReference type="KEGG" id="afs:AFR_27285"/>
<dbReference type="GO" id="GO:0000272">
    <property type="term" value="P:polysaccharide catabolic process"/>
    <property type="evidence" value="ECO:0007669"/>
    <property type="project" value="UniProtKB-KW"/>
</dbReference>
<dbReference type="InterPro" id="IPR000408">
    <property type="entry name" value="Reg_chr_condens"/>
</dbReference>
<dbReference type="Proteomes" id="UP000017746">
    <property type="component" value="Chromosome"/>
</dbReference>
<keyword evidence="2" id="KW-0378">Hydrolase</keyword>
<evidence type="ECO:0000256" key="5">
    <source>
        <dbReference type="SAM" id="SignalP"/>
    </source>
</evidence>
<keyword evidence="8" id="KW-1185">Reference proteome</keyword>
<dbReference type="RefSeq" id="WP_023560056.1">
    <property type="nucleotide sequence ID" value="NC_022657.1"/>
</dbReference>
<dbReference type="InterPro" id="IPR058923">
    <property type="entry name" value="RCC1-like_dom"/>
</dbReference>
<feature type="chain" id="PRO_5004666340" evidence="5">
    <location>
        <begin position="24"/>
        <end position="560"/>
    </location>
</feature>
<evidence type="ECO:0000256" key="4">
    <source>
        <dbReference type="SAM" id="MobiDB-lite"/>
    </source>
</evidence>
<dbReference type="PROSITE" id="PS50012">
    <property type="entry name" value="RCC1_3"/>
    <property type="match status" value="5"/>
</dbReference>
<dbReference type="InterPro" id="IPR013783">
    <property type="entry name" value="Ig-like_fold"/>
</dbReference>
<reference evidence="7 8" key="1">
    <citation type="journal article" date="2014" name="J. Biotechnol.">
        <title>Complete genome sequence of the actinobacterium Actinoplanes friuliensis HAG 010964, producer of the lipopeptide antibiotic friulimycin.</title>
        <authorList>
            <person name="Ruckert C."/>
            <person name="Szczepanowski R."/>
            <person name="Albersmeier A."/>
            <person name="Goesmann A."/>
            <person name="Fischer N."/>
            <person name="Steinkamper A."/>
            <person name="Puhler A."/>
            <person name="Biener R."/>
            <person name="Schwartz D."/>
            <person name="Kalinowski J."/>
        </authorList>
    </citation>
    <scope>NUCLEOTIDE SEQUENCE [LARGE SCALE GENOMIC DNA]</scope>
    <source>
        <strain evidence="7 8">DSM 7358</strain>
    </source>
</reference>
<keyword evidence="3" id="KW-0624">Polysaccharide degradation</keyword>
<dbReference type="eggNOG" id="COG5184">
    <property type="taxonomic scope" value="Bacteria"/>
</dbReference>
<feature type="compositionally biased region" description="Basic and acidic residues" evidence="4">
    <location>
        <begin position="310"/>
        <end position="320"/>
    </location>
</feature>
<feature type="region of interest" description="Disordered" evidence="4">
    <location>
        <begin position="310"/>
        <end position="329"/>
    </location>
</feature>
<keyword evidence="3" id="KW-0119">Carbohydrate metabolism</keyword>
<dbReference type="CDD" id="cd00063">
    <property type="entry name" value="FN3"/>
    <property type="match status" value="1"/>
</dbReference>
<sequence length="560" mass="55532">MWIFIRLAAAAALLPLFPQPASAAPVPDPTITRATPAPEPAVVRAAQAAILERAGLAPGPSAQESGVGAGVVAAGPRHTCAIVQFADLWCWGANPDGRLGDGTTRSSAAPVRVSAKGGLAGTAGILNVQAGRAHTCALTLESAEAGLVAYCWGANDEGQLGDGSFDPRPRPAQVAAGVVQIVTGADHTCVLTVELTVSCWGRNNAGQLGAGTLGTSEANPQEVPGLTGVIDLAAGDDNTCALDQTGKAWCWGAGSHGRLGDGGGVSADPSPVPVAVAGGPYGEISLGRRHACALGTGSAVYCWGADDHGQAGGRGDRDVPTRNGQRTYTGVRAGGDSTCGVTSAGEAFCWGANGDGQLGTGDLADRARPAAIDRSRMRTSSLARLLLGSGSPRVADLSVGAHGSCGVDVSMSVYCTRSGLLTAVPLAPGSVTGVRVAAQPGALRVSWTAPEETGADRIGAYVALAFVGAGLDDSRSCTANPALTCTIPGLAGGEQYTVLVAAVSRGGISYSAVAHGVPAGAGSGGGLPVTGPGPAAALGLVLLTLGWSLRRASRSVGCRH</sequence>
<proteinExistence type="predicted"/>
<feature type="signal peptide" evidence="5">
    <location>
        <begin position="1"/>
        <end position="23"/>
    </location>
</feature>
<accession>U5W3D4</accession>
<evidence type="ECO:0000256" key="1">
    <source>
        <dbReference type="ARBA" id="ARBA00022737"/>
    </source>
</evidence>
<name>U5W3D4_9ACTN</name>
<dbReference type="InterPro" id="IPR051210">
    <property type="entry name" value="Ub_ligase/GEF_domain"/>
</dbReference>
<protein>
    <submittedName>
        <fullName evidence="7">Chromosome condensation regulator RCC1</fullName>
    </submittedName>
</protein>
<dbReference type="AlphaFoldDB" id="U5W3D4"/>
<dbReference type="HOGENOM" id="CLU_505914_0_0_11"/>
<dbReference type="Pfam" id="PF25390">
    <property type="entry name" value="WD40_RLD"/>
    <property type="match status" value="1"/>
</dbReference>
<evidence type="ECO:0000259" key="6">
    <source>
        <dbReference type="PROSITE" id="PS50853"/>
    </source>
</evidence>
<dbReference type="PRINTS" id="PR00633">
    <property type="entry name" value="RCCNDNSATION"/>
</dbReference>
<dbReference type="SMART" id="SM00060">
    <property type="entry name" value="FN3"/>
    <property type="match status" value="1"/>
</dbReference>
<dbReference type="InterPro" id="IPR003961">
    <property type="entry name" value="FN3_dom"/>
</dbReference>
<dbReference type="PATRIC" id="fig|1246995.3.peg.5529"/>
<dbReference type="PANTHER" id="PTHR22870">
    <property type="entry name" value="REGULATOR OF CHROMOSOME CONDENSATION"/>
    <property type="match status" value="1"/>
</dbReference>
<dbReference type="PROSITE" id="PS50853">
    <property type="entry name" value="FN3"/>
    <property type="match status" value="1"/>
</dbReference>
<dbReference type="SUPFAM" id="SSF50985">
    <property type="entry name" value="RCC1/BLIP-II"/>
    <property type="match status" value="2"/>
</dbReference>
<organism evidence="7 8">
    <name type="scientific">Actinoplanes friuliensis DSM 7358</name>
    <dbReference type="NCBI Taxonomy" id="1246995"/>
    <lineage>
        <taxon>Bacteria</taxon>
        <taxon>Bacillati</taxon>
        <taxon>Actinomycetota</taxon>
        <taxon>Actinomycetes</taxon>
        <taxon>Micromonosporales</taxon>
        <taxon>Micromonosporaceae</taxon>
        <taxon>Actinoplanes</taxon>
    </lineage>
</organism>
<dbReference type="InterPro" id="IPR009091">
    <property type="entry name" value="RCC1/BLIP-II"/>
</dbReference>
<dbReference type="Pfam" id="PF00415">
    <property type="entry name" value="RCC1"/>
    <property type="match status" value="1"/>
</dbReference>
<dbReference type="OrthoDB" id="904022at2"/>
<dbReference type="Gene3D" id="2.60.40.10">
    <property type="entry name" value="Immunoglobulins"/>
    <property type="match status" value="1"/>
</dbReference>
<dbReference type="EMBL" id="CP006272">
    <property type="protein sequence ID" value="AGZ43718.1"/>
    <property type="molecule type" value="Genomic_DNA"/>
</dbReference>
<keyword evidence="2" id="KW-0326">Glycosidase</keyword>
<keyword evidence="5" id="KW-0732">Signal</keyword>
<dbReference type="GO" id="GO:0016798">
    <property type="term" value="F:hydrolase activity, acting on glycosyl bonds"/>
    <property type="evidence" value="ECO:0007669"/>
    <property type="project" value="UniProtKB-KW"/>
</dbReference>